<dbReference type="InterPro" id="IPR042186">
    <property type="entry name" value="FimD_plug_dom"/>
</dbReference>
<proteinExistence type="predicted"/>
<feature type="chain" id="PRO_5004797874" evidence="1">
    <location>
        <begin position="18"/>
        <end position="775"/>
    </location>
</feature>
<feature type="signal peptide" evidence="1">
    <location>
        <begin position="1"/>
        <end position="17"/>
    </location>
</feature>
<evidence type="ECO:0000256" key="1">
    <source>
        <dbReference type="SAM" id="SignalP"/>
    </source>
</evidence>
<dbReference type="AlphaFoldDB" id="W0VDN4"/>
<sequence length="775" mass="81764">MCFAVAGAVAAVPLARAQNAALATLSAAAGASGTQNDLYLEVTLNAEATGLIMRFTPAGKGLRSSVDNLRQLGLDPQRFGLSVAEEVELDAIPGLSYEYDAARQSLALRVSDALRMPYQVSARGSQRAPAATVTPGAVLNYEAYGEFGRQRRLALFNELRYFNAEGVFSNSGTANWSPLGNQYLRFDTFWNHSNPETLESFQVGDVISSSLSWSRSVRMGGVQWRKNFQLRPDLLTFPVASVGGSALVPSSLSLYVNGIQQYSANVPSGPFVLNQVAGLNGAGQATVITRDALGRDVSTTLPLYVDTRMLAKGLSDYSVELGALRRDYGSKSFSYEKSPVASASGRHGVSDALTVEGHAELASGVYNGGAGLLWRAGQSGVFNTSLSASGGTRRGAQLGAGYQYLGQRFSIDAQTLRATPGFGDLASRDGSLTILAADRLSLNLALAGSQSLSFSYIGYRAPQTPSARIASLSYSVTLAKDLFLSLSAFQDLNAREKRGFFAGLSMAFGERMSASANLGRQSGQANSTFSLLSTPDFGGGFGWGLQSGTSGDTRYRQARLEYLGSDGRLSGMLQSAGGNNDSSLGASGALVLMDGHLAAARQVGSGFAMVSTGGIAGVPVLNENRQIGVTGGSGYMLIPNLNPYGNNQVAVSMDDLPVDARLSSSSMNVVPKMLSGVLAEFRVERYSAATIIVHGRDGKDLPSGLPVLHVESGNRTLLGYDGMIFIDDLQADNHVRIGDGDDLCEVRFSYRRSDSSGLPVIGPLTCLPLIPKEGK</sequence>
<name>W0VDN4_9BURK</name>
<keyword evidence="3" id="KW-1185">Reference proteome</keyword>
<dbReference type="EMBL" id="HG322949">
    <property type="protein sequence ID" value="CDG85417.1"/>
    <property type="molecule type" value="Genomic_DNA"/>
</dbReference>
<evidence type="ECO:0000313" key="2">
    <source>
        <dbReference type="EMBL" id="CDG85417.1"/>
    </source>
</evidence>
<dbReference type="PANTHER" id="PTHR30451:SF5">
    <property type="entry name" value="SLR0019 PROTEIN"/>
    <property type="match status" value="1"/>
</dbReference>
<dbReference type="PATRIC" id="fig|1349767.4.peg.1437"/>
<dbReference type="GO" id="GO:0009279">
    <property type="term" value="C:cell outer membrane"/>
    <property type="evidence" value="ECO:0007669"/>
    <property type="project" value="TreeGrafter"/>
</dbReference>
<dbReference type="GO" id="GO:0015473">
    <property type="term" value="F:fimbrial usher porin activity"/>
    <property type="evidence" value="ECO:0007669"/>
    <property type="project" value="InterPro"/>
</dbReference>
<reference evidence="2 3" key="1">
    <citation type="journal article" date="2015" name="Genome Announc.">
        <title>Genome Sequence of Mushroom Soft-Rot Pathogen Janthinobacterium agaricidamnosum.</title>
        <authorList>
            <person name="Graupner K."/>
            <person name="Lackner G."/>
            <person name="Hertweck C."/>
        </authorList>
    </citation>
    <scope>NUCLEOTIDE SEQUENCE [LARGE SCALE GENOMIC DNA]</scope>
    <source>
        <strain evidence="3">NBRC 102515 / DSM 9628</strain>
    </source>
</reference>
<accession>W0VDN4</accession>
<gene>
    <name evidence="2" type="ORF">GJA_4813</name>
</gene>
<dbReference type="Proteomes" id="UP000027604">
    <property type="component" value="Chromosome I"/>
</dbReference>
<dbReference type="PANTHER" id="PTHR30451">
    <property type="entry name" value="OUTER MEMBRANE USHER PROTEIN"/>
    <property type="match status" value="1"/>
</dbReference>
<protein>
    <submittedName>
        <fullName evidence="2">Fimbrial Usher family protein</fullName>
    </submittedName>
</protein>
<keyword evidence="1" id="KW-0732">Signal</keyword>
<dbReference type="Gene3D" id="2.60.40.3110">
    <property type="match status" value="1"/>
</dbReference>
<dbReference type="eggNOG" id="COG3188">
    <property type="taxonomic scope" value="Bacteria"/>
</dbReference>
<dbReference type="GO" id="GO:0009297">
    <property type="term" value="P:pilus assembly"/>
    <property type="evidence" value="ECO:0007669"/>
    <property type="project" value="InterPro"/>
</dbReference>
<dbReference type="HOGENOM" id="CLU_009120_6_0_4"/>
<dbReference type="InterPro" id="IPR000015">
    <property type="entry name" value="Fimb_usher"/>
</dbReference>
<dbReference type="Gene3D" id="2.60.40.2610">
    <property type="entry name" value="Outer membrane usher protein FimD, plug domain"/>
    <property type="match status" value="1"/>
</dbReference>
<dbReference type="Pfam" id="PF00577">
    <property type="entry name" value="Usher"/>
    <property type="match status" value="2"/>
</dbReference>
<organism evidence="2 3">
    <name type="scientific">Janthinobacterium agaricidamnosum NBRC 102515 = DSM 9628</name>
    <dbReference type="NCBI Taxonomy" id="1349767"/>
    <lineage>
        <taxon>Bacteria</taxon>
        <taxon>Pseudomonadati</taxon>
        <taxon>Pseudomonadota</taxon>
        <taxon>Betaproteobacteria</taxon>
        <taxon>Burkholderiales</taxon>
        <taxon>Oxalobacteraceae</taxon>
        <taxon>Janthinobacterium</taxon>
    </lineage>
</organism>
<evidence type="ECO:0000313" key="3">
    <source>
        <dbReference type="Proteomes" id="UP000027604"/>
    </source>
</evidence>
<dbReference type="KEGG" id="jag:GJA_4813"/>
<dbReference type="STRING" id="1349767.GJA_4813"/>